<reference evidence="8 9" key="1">
    <citation type="submission" date="2018-06" db="EMBL/GenBank/DDBJ databases">
        <authorList>
            <consortium name="Pathogen Informatics"/>
            <person name="Doyle S."/>
        </authorList>
    </citation>
    <scope>NUCLEOTIDE SEQUENCE [LARGE SCALE GENOMIC DNA]</scope>
    <source>
        <strain evidence="8 9">NCTC13294</strain>
    </source>
</reference>
<proteinExistence type="predicted"/>
<evidence type="ECO:0000256" key="6">
    <source>
        <dbReference type="ARBA" id="ARBA00023136"/>
    </source>
</evidence>
<feature type="transmembrane region" description="Helical" evidence="7">
    <location>
        <begin position="226"/>
        <end position="246"/>
    </location>
</feature>
<dbReference type="PANTHER" id="PTHR43549">
    <property type="entry name" value="MULTIDRUG RESISTANCE PROTEIN YPNP-RELATED"/>
    <property type="match status" value="1"/>
</dbReference>
<feature type="transmembrane region" description="Helical" evidence="7">
    <location>
        <begin position="59"/>
        <end position="80"/>
    </location>
</feature>
<dbReference type="GO" id="GO:0042910">
    <property type="term" value="F:xenobiotic transmembrane transporter activity"/>
    <property type="evidence" value="ECO:0007669"/>
    <property type="project" value="InterPro"/>
</dbReference>
<feature type="transmembrane region" description="Helical" evidence="7">
    <location>
        <begin position="194"/>
        <end position="214"/>
    </location>
</feature>
<organism evidence="8 9">
    <name type="scientific">Cardiobacterium valvarum</name>
    <dbReference type="NCBI Taxonomy" id="194702"/>
    <lineage>
        <taxon>Bacteria</taxon>
        <taxon>Pseudomonadati</taxon>
        <taxon>Pseudomonadota</taxon>
        <taxon>Gammaproteobacteria</taxon>
        <taxon>Cardiobacteriales</taxon>
        <taxon>Cardiobacteriaceae</taxon>
        <taxon>Cardiobacterium</taxon>
    </lineage>
</organism>
<keyword evidence="3" id="KW-1003">Cell membrane</keyword>
<feature type="transmembrane region" description="Helical" evidence="7">
    <location>
        <begin position="350"/>
        <end position="369"/>
    </location>
</feature>
<protein>
    <submittedName>
        <fullName evidence="8">Multidrug export protein mepA</fullName>
    </submittedName>
</protein>
<name>A0A381E0S5_9GAMM</name>
<keyword evidence="4 7" id="KW-0812">Transmembrane</keyword>
<feature type="transmembrane region" description="Helical" evidence="7">
    <location>
        <begin position="163"/>
        <end position="188"/>
    </location>
</feature>
<evidence type="ECO:0000256" key="4">
    <source>
        <dbReference type="ARBA" id="ARBA00022692"/>
    </source>
</evidence>
<feature type="transmembrane region" description="Helical" evidence="7">
    <location>
        <begin position="266"/>
        <end position="291"/>
    </location>
</feature>
<gene>
    <name evidence="8" type="primary">mepA_1</name>
    <name evidence="8" type="ORF">NCTC13294_00478</name>
</gene>
<dbReference type="EMBL" id="UFUW01000001">
    <property type="protein sequence ID" value="SUX19298.1"/>
    <property type="molecule type" value="Genomic_DNA"/>
</dbReference>
<evidence type="ECO:0000256" key="3">
    <source>
        <dbReference type="ARBA" id="ARBA00022475"/>
    </source>
</evidence>
<dbReference type="InterPro" id="IPR048279">
    <property type="entry name" value="MdtK-like"/>
</dbReference>
<evidence type="ECO:0000313" key="8">
    <source>
        <dbReference type="EMBL" id="SUX19298.1"/>
    </source>
</evidence>
<evidence type="ECO:0000256" key="2">
    <source>
        <dbReference type="ARBA" id="ARBA00022448"/>
    </source>
</evidence>
<dbReference type="AlphaFoldDB" id="A0A381E0S5"/>
<evidence type="ECO:0000256" key="1">
    <source>
        <dbReference type="ARBA" id="ARBA00004429"/>
    </source>
</evidence>
<dbReference type="GO" id="GO:0015297">
    <property type="term" value="F:antiporter activity"/>
    <property type="evidence" value="ECO:0007669"/>
    <property type="project" value="InterPro"/>
</dbReference>
<accession>A0A381E0S5</accession>
<evidence type="ECO:0000256" key="7">
    <source>
        <dbReference type="SAM" id="Phobius"/>
    </source>
</evidence>
<feature type="transmembrane region" description="Helical" evidence="7">
    <location>
        <begin position="311"/>
        <end position="330"/>
    </location>
</feature>
<keyword evidence="9" id="KW-1185">Reference proteome</keyword>
<feature type="transmembrane region" description="Helical" evidence="7">
    <location>
        <begin position="412"/>
        <end position="433"/>
    </location>
</feature>
<keyword evidence="2" id="KW-0813">Transport</keyword>
<dbReference type="Proteomes" id="UP000254572">
    <property type="component" value="Unassembled WGS sequence"/>
</dbReference>
<dbReference type="NCBIfam" id="TIGR00797">
    <property type="entry name" value="matE"/>
    <property type="match status" value="1"/>
</dbReference>
<dbReference type="Pfam" id="PF01554">
    <property type="entry name" value="MatE"/>
    <property type="match status" value="2"/>
</dbReference>
<feature type="transmembrane region" description="Helical" evidence="7">
    <location>
        <begin position="133"/>
        <end position="156"/>
    </location>
</feature>
<dbReference type="GO" id="GO:0005886">
    <property type="term" value="C:plasma membrane"/>
    <property type="evidence" value="ECO:0007669"/>
    <property type="project" value="UniProtKB-SubCell"/>
</dbReference>
<feature type="transmembrane region" description="Helical" evidence="7">
    <location>
        <begin position="20"/>
        <end position="39"/>
    </location>
</feature>
<comment type="subcellular location">
    <subcellularLocation>
        <location evidence="1">Cell inner membrane</location>
        <topology evidence="1">Multi-pass membrane protein</topology>
    </subcellularLocation>
</comment>
<dbReference type="RefSeq" id="WP_245951001.1">
    <property type="nucleotide sequence ID" value="NZ_JBHLZC010000001.1"/>
</dbReference>
<evidence type="ECO:0000256" key="5">
    <source>
        <dbReference type="ARBA" id="ARBA00022989"/>
    </source>
</evidence>
<keyword evidence="6 7" id="KW-0472">Membrane</keyword>
<feature type="transmembrane region" description="Helical" evidence="7">
    <location>
        <begin position="381"/>
        <end position="406"/>
    </location>
</feature>
<evidence type="ECO:0000313" key="9">
    <source>
        <dbReference type="Proteomes" id="UP000254572"/>
    </source>
</evidence>
<feature type="transmembrane region" description="Helical" evidence="7">
    <location>
        <begin position="92"/>
        <end position="113"/>
    </location>
</feature>
<keyword evidence="5 7" id="KW-1133">Transmembrane helix</keyword>
<dbReference type="PIRSF" id="PIRSF006603">
    <property type="entry name" value="DinF"/>
    <property type="match status" value="1"/>
</dbReference>
<sequence length="443" mass="46210">MKAVFAEGGLWRHLLSMTAARSVGIMATFVVDFVDVLFISRLGDARLVAAVGFSAASLFFIRAIAIALGIATTALVAQAVGSGSGRRAARYAFNLSLLSFVLMATIAATVWLGRGTVLSWVGASGETRHFASGYLGIVLIGLPLLALGNCGTATLFALGSARLAMLVSLSATLTQAALDPVFIFVLGWGLHGAALAAVCAQAVMAAVAWYCLLCRYRLRAPLAPRLLAADIPAIAAIAFPAMLTNLTSPIATAYAARSMAQFGDAAASAFAVIMRLVPLGFALLFSLSAAVAPIVGQNAGAARFDRVRETLYNALVFNFAVTAAVCLLLFAARDTLPGWFTLSGEAAALLRYFCSGIALLYGCKGMIFFMNAAYNNLGRPFYATAANLACLTCGSLPLITLGGHYFGARGVISGQMAEAVLVAPVCWLIVLRLTARRAAAQPR</sequence>
<dbReference type="InterPro" id="IPR002528">
    <property type="entry name" value="MATE_fam"/>
</dbReference>
<dbReference type="PANTHER" id="PTHR43549:SF3">
    <property type="entry name" value="MULTIDRUG RESISTANCE PROTEIN YPNP-RELATED"/>
    <property type="match status" value="1"/>
</dbReference>
<dbReference type="InterPro" id="IPR052031">
    <property type="entry name" value="Membrane_Transporter-Flippase"/>
</dbReference>